<accession>A0A5C6AHR3</accession>
<dbReference type="PANTHER" id="PTHR24198">
    <property type="entry name" value="ANKYRIN REPEAT AND PROTEIN KINASE DOMAIN-CONTAINING PROTEIN"/>
    <property type="match status" value="1"/>
</dbReference>
<dbReference type="AlphaFoldDB" id="A0A5C6AHR3"/>
<evidence type="ECO:0000256" key="2">
    <source>
        <dbReference type="ARBA" id="ARBA00023043"/>
    </source>
</evidence>
<evidence type="ECO:0000313" key="4">
    <source>
        <dbReference type="EMBL" id="TWT98571.1"/>
    </source>
</evidence>
<keyword evidence="5" id="KW-1185">Reference proteome</keyword>
<feature type="repeat" description="ANK" evidence="3">
    <location>
        <begin position="90"/>
        <end position="122"/>
    </location>
</feature>
<dbReference type="EMBL" id="SJPN01000006">
    <property type="protein sequence ID" value="TWT98571.1"/>
    <property type="molecule type" value="Genomic_DNA"/>
</dbReference>
<dbReference type="InterPro" id="IPR036770">
    <property type="entry name" value="Ankyrin_rpt-contain_sf"/>
</dbReference>
<comment type="caution">
    <text evidence="4">The sequence shown here is derived from an EMBL/GenBank/DDBJ whole genome shotgun (WGS) entry which is preliminary data.</text>
</comment>
<dbReference type="SUPFAM" id="SSF48403">
    <property type="entry name" value="Ankyrin repeat"/>
    <property type="match status" value="1"/>
</dbReference>
<name>A0A5C6AHR3_9BACT</name>
<feature type="repeat" description="ANK" evidence="3">
    <location>
        <begin position="123"/>
        <end position="155"/>
    </location>
</feature>
<proteinExistence type="predicted"/>
<organism evidence="4 5">
    <name type="scientific">Stieleria varia</name>
    <dbReference type="NCBI Taxonomy" id="2528005"/>
    <lineage>
        <taxon>Bacteria</taxon>
        <taxon>Pseudomonadati</taxon>
        <taxon>Planctomycetota</taxon>
        <taxon>Planctomycetia</taxon>
        <taxon>Pirellulales</taxon>
        <taxon>Pirellulaceae</taxon>
        <taxon>Stieleria</taxon>
    </lineage>
</organism>
<dbReference type="RefSeq" id="WP_146522119.1">
    <property type="nucleotide sequence ID" value="NZ_CP151726.1"/>
</dbReference>
<feature type="repeat" description="ANK" evidence="3">
    <location>
        <begin position="167"/>
        <end position="193"/>
    </location>
</feature>
<evidence type="ECO:0000256" key="1">
    <source>
        <dbReference type="ARBA" id="ARBA00022737"/>
    </source>
</evidence>
<feature type="repeat" description="ANK" evidence="3">
    <location>
        <begin position="200"/>
        <end position="232"/>
    </location>
</feature>
<dbReference type="PROSITE" id="PS50088">
    <property type="entry name" value="ANK_REPEAT"/>
    <property type="match status" value="6"/>
</dbReference>
<dbReference type="Proteomes" id="UP000320176">
    <property type="component" value="Unassembled WGS sequence"/>
</dbReference>
<reference evidence="4 5" key="1">
    <citation type="submission" date="2019-02" db="EMBL/GenBank/DDBJ databases">
        <title>Deep-cultivation of Planctomycetes and their phenomic and genomic characterization uncovers novel biology.</title>
        <authorList>
            <person name="Wiegand S."/>
            <person name="Jogler M."/>
            <person name="Boedeker C."/>
            <person name="Pinto D."/>
            <person name="Vollmers J."/>
            <person name="Rivas-Marin E."/>
            <person name="Kohn T."/>
            <person name="Peeters S.H."/>
            <person name="Heuer A."/>
            <person name="Rast P."/>
            <person name="Oberbeckmann S."/>
            <person name="Bunk B."/>
            <person name="Jeske O."/>
            <person name="Meyerdierks A."/>
            <person name="Storesund J.E."/>
            <person name="Kallscheuer N."/>
            <person name="Luecker S."/>
            <person name="Lage O.M."/>
            <person name="Pohl T."/>
            <person name="Merkel B.J."/>
            <person name="Hornburger P."/>
            <person name="Mueller R.-W."/>
            <person name="Bruemmer F."/>
            <person name="Labrenz M."/>
            <person name="Spormann A.M."/>
            <person name="Op Den Camp H."/>
            <person name="Overmann J."/>
            <person name="Amann R."/>
            <person name="Jetten M.S.M."/>
            <person name="Mascher T."/>
            <person name="Medema M.H."/>
            <person name="Devos D.P."/>
            <person name="Kaster A.-K."/>
            <person name="Ovreas L."/>
            <person name="Rohde M."/>
            <person name="Galperin M.Y."/>
            <person name="Jogler C."/>
        </authorList>
    </citation>
    <scope>NUCLEOTIDE SEQUENCE [LARGE SCALE GENOMIC DNA]</scope>
    <source>
        <strain evidence="4 5">Pla52n</strain>
    </source>
</reference>
<feature type="repeat" description="ANK" evidence="3">
    <location>
        <begin position="45"/>
        <end position="77"/>
    </location>
</feature>
<evidence type="ECO:0000256" key="3">
    <source>
        <dbReference type="PROSITE-ProRule" id="PRU00023"/>
    </source>
</evidence>
<protein>
    <submittedName>
        <fullName evidence="4">Ankyrin repeats (3 copies)</fullName>
    </submittedName>
</protein>
<dbReference type="OrthoDB" id="262096at2"/>
<keyword evidence="1" id="KW-0677">Repeat</keyword>
<dbReference type="PANTHER" id="PTHR24198:SF165">
    <property type="entry name" value="ANKYRIN REPEAT-CONTAINING PROTEIN-RELATED"/>
    <property type="match status" value="1"/>
</dbReference>
<sequence length="300" mass="32834">MSKDPETSERLLALIAAAKDGNEDFVFQWLLDCCDEIDARDNTHDEYSALHCAANKGHVGVMQMLLVAGADVNNRSGKRVDDEGEIVFQPGHTALMLAARYNHLLAVAILLSAGADPQIRGEQDWTALHSAAVGGNVTIVEKLLSLNVDHSVASSGRHFDEELGWYFFNTPMHVAASNGNAEIVSCLLEHGASPHECWVDSRTPIFYAAAYGHHDVIHVLCNHGVDSNSRESRHPGGYFIDYTPLHYAARNGHVEAVKALLACGAEPRIVESHMKETALDVAESNGHEEVAFVLRSHRKR</sequence>
<dbReference type="PROSITE" id="PS50297">
    <property type="entry name" value="ANK_REP_REGION"/>
    <property type="match status" value="5"/>
</dbReference>
<dbReference type="SMART" id="SM00248">
    <property type="entry name" value="ANK"/>
    <property type="match status" value="6"/>
</dbReference>
<dbReference type="Gene3D" id="1.25.40.20">
    <property type="entry name" value="Ankyrin repeat-containing domain"/>
    <property type="match status" value="3"/>
</dbReference>
<gene>
    <name evidence="4" type="ORF">Pla52n_50870</name>
</gene>
<dbReference type="InterPro" id="IPR002110">
    <property type="entry name" value="Ankyrin_rpt"/>
</dbReference>
<evidence type="ECO:0000313" key="5">
    <source>
        <dbReference type="Proteomes" id="UP000320176"/>
    </source>
</evidence>
<dbReference type="Pfam" id="PF12796">
    <property type="entry name" value="Ank_2"/>
    <property type="match status" value="4"/>
</dbReference>
<feature type="repeat" description="ANK" evidence="3">
    <location>
        <begin position="240"/>
        <end position="272"/>
    </location>
</feature>
<dbReference type="PRINTS" id="PR01415">
    <property type="entry name" value="ANKYRIN"/>
</dbReference>
<keyword evidence="2 3" id="KW-0040">ANK repeat</keyword>
<dbReference type="GO" id="GO:0005737">
    <property type="term" value="C:cytoplasm"/>
    <property type="evidence" value="ECO:0007669"/>
    <property type="project" value="TreeGrafter"/>
</dbReference>